<evidence type="ECO:0000256" key="1">
    <source>
        <dbReference type="ARBA" id="ARBA00010211"/>
    </source>
</evidence>
<dbReference type="InterPro" id="IPR011234">
    <property type="entry name" value="Fumarylacetoacetase-like_C"/>
</dbReference>
<dbReference type="GO" id="GO:0046872">
    <property type="term" value="F:metal ion binding"/>
    <property type="evidence" value="ECO:0007669"/>
    <property type="project" value="UniProtKB-KW"/>
</dbReference>
<dbReference type="PANTHER" id="PTHR11820:SF7">
    <property type="entry name" value="ACYLPYRUVASE FAHD1, MITOCHONDRIAL"/>
    <property type="match status" value="1"/>
</dbReference>
<proteinExistence type="inferred from homology"/>
<dbReference type="OMA" id="AFGPWMT"/>
<comment type="caution">
    <text evidence="4">The sequence shown here is derived from an EMBL/GenBank/DDBJ whole genome shotgun (WGS) entry which is preliminary data.</text>
</comment>
<gene>
    <name evidence="4" type="ORF">PIIN_03900</name>
</gene>
<sequence length="322" mass="35253">MRHLLPATTIPHKRVSMSKPWTRLIRCTARGHGNRVFLGEPIDPKVDVGLALHNGKDVQVYEISGSSALDPHARVTSNILTVAKLLTPLSRDEVPVVRALGLNYSDHADEAAHLAGREKVDLPKFPMLFYKPSTSLIPSGDPIVLPSVVRPYAEHLPDYEVELVIVIGRDTKNVTEEDALDYVLGYTGANDVSFRKWQNAIPQWGFSKSFDDTNPLGPVLVSKHALPDPQTISLKAVFNGQLVQNGNSSKQIFNVRKTISFLSQSTTLPAGTIIMTGTPAGVGFVRREKLWLKPGDEIRCEVGGGIGTLINSVIEEKPKSKL</sequence>
<comment type="similarity">
    <text evidence="1">Belongs to the FAH family.</text>
</comment>
<dbReference type="AlphaFoldDB" id="G4TF78"/>
<keyword evidence="2" id="KW-0479">Metal-binding</keyword>
<dbReference type="SUPFAM" id="SSF56529">
    <property type="entry name" value="FAH"/>
    <property type="match status" value="1"/>
</dbReference>
<dbReference type="Pfam" id="PF01557">
    <property type="entry name" value="FAA_hydrolase"/>
    <property type="match status" value="1"/>
</dbReference>
<dbReference type="EMBL" id="CAFZ01000068">
    <property type="protein sequence ID" value="CCA69960.1"/>
    <property type="molecule type" value="Genomic_DNA"/>
</dbReference>
<dbReference type="Gene3D" id="3.90.850.10">
    <property type="entry name" value="Fumarylacetoacetase-like, C-terminal domain"/>
    <property type="match status" value="1"/>
</dbReference>
<evidence type="ECO:0000259" key="3">
    <source>
        <dbReference type="Pfam" id="PF01557"/>
    </source>
</evidence>
<dbReference type="InParanoid" id="G4TF78"/>
<reference evidence="4 5" key="1">
    <citation type="journal article" date="2011" name="PLoS Pathog.">
        <title>Endophytic Life Strategies Decoded by Genome and Transcriptome Analyses of the Mutualistic Root Symbiont Piriformospora indica.</title>
        <authorList>
            <person name="Zuccaro A."/>
            <person name="Lahrmann U."/>
            <person name="Guldener U."/>
            <person name="Langen G."/>
            <person name="Pfiffi S."/>
            <person name="Biedenkopf D."/>
            <person name="Wong P."/>
            <person name="Samans B."/>
            <person name="Grimm C."/>
            <person name="Basiewicz M."/>
            <person name="Murat C."/>
            <person name="Martin F."/>
            <person name="Kogel K.H."/>
        </authorList>
    </citation>
    <scope>NUCLEOTIDE SEQUENCE [LARGE SCALE GENOMIC DNA]</scope>
    <source>
        <strain evidence="4 5">DSM 11827</strain>
    </source>
</reference>
<evidence type="ECO:0000313" key="5">
    <source>
        <dbReference type="Proteomes" id="UP000007148"/>
    </source>
</evidence>
<accession>G4TF78</accession>
<feature type="domain" description="Fumarylacetoacetase-like C-terminal" evidence="3">
    <location>
        <begin position="98"/>
        <end position="313"/>
    </location>
</feature>
<dbReference type="GO" id="GO:0018773">
    <property type="term" value="F:acetylpyruvate hydrolase activity"/>
    <property type="evidence" value="ECO:0007669"/>
    <property type="project" value="TreeGrafter"/>
</dbReference>
<dbReference type="eggNOG" id="KOG1535">
    <property type="taxonomic scope" value="Eukaryota"/>
</dbReference>
<dbReference type="OrthoDB" id="411064at2759"/>
<organism evidence="4 5">
    <name type="scientific">Serendipita indica (strain DSM 11827)</name>
    <name type="common">Root endophyte fungus</name>
    <name type="synonym">Piriformospora indica</name>
    <dbReference type="NCBI Taxonomy" id="1109443"/>
    <lineage>
        <taxon>Eukaryota</taxon>
        <taxon>Fungi</taxon>
        <taxon>Dikarya</taxon>
        <taxon>Basidiomycota</taxon>
        <taxon>Agaricomycotina</taxon>
        <taxon>Agaricomycetes</taxon>
        <taxon>Sebacinales</taxon>
        <taxon>Serendipitaceae</taxon>
        <taxon>Serendipita</taxon>
    </lineage>
</organism>
<protein>
    <submittedName>
        <fullName evidence="4">Related to bifunctional 4-hydroxyphenylacetate degradation enzyme</fullName>
    </submittedName>
</protein>
<dbReference type="InterPro" id="IPR036663">
    <property type="entry name" value="Fumarylacetoacetase_C_sf"/>
</dbReference>
<keyword evidence="5" id="KW-1185">Reference proteome</keyword>
<name>G4TF78_SERID</name>
<dbReference type="PANTHER" id="PTHR11820">
    <property type="entry name" value="ACYLPYRUVASE"/>
    <property type="match status" value="1"/>
</dbReference>
<evidence type="ECO:0000256" key="2">
    <source>
        <dbReference type="ARBA" id="ARBA00022723"/>
    </source>
</evidence>
<dbReference type="STRING" id="1109443.G4TF78"/>
<dbReference type="GO" id="GO:0050163">
    <property type="term" value="F:oxaloacetate tautomerase activity"/>
    <property type="evidence" value="ECO:0007669"/>
    <property type="project" value="UniProtKB-ARBA"/>
</dbReference>
<dbReference type="Proteomes" id="UP000007148">
    <property type="component" value="Unassembled WGS sequence"/>
</dbReference>
<dbReference type="HOGENOM" id="CLU_028458_2_1_1"/>
<evidence type="ECO:0000313" key="4">
    <source>
        <dbReference type="EMBL" id="CCA69960.1"/>
    </source>
</evidence>
<dbReference type="GO" id="GO:0006107">
    <property type="term" value="P:oxaloacetate metabolic process"/>
    <property type="evidence" value="ECO:0007669"/>
    <property type="project" value="UniProtKB-ARBA"/>
</dbReference>
<dbReference type="FunFam" id="3.90.850.10:FF:000002">
    <property type="entry name" value="2-hydroxyhepta-2,4-diene-1,7-dioate isomerase"/>
    <property type="match status" value="1"/>
</dbReference>